<proteinExistence type="predicted"/>
<reference evidence="2" key="1">
    <citation type="submission" date="2018-02" db="EMBL/GenBank/DDBJ databases">
        <title>Rhizophora mucronata_Transcriptome.</title>
        <authorList>
            <person name="Meera S.P."/>
            <person name="Sreeshan A."/>
            <person name="Augustine A."/>
        </authorList>
    </citation>
    <scope>NUCLEOTIDE SEQUENCE</scope>
    <source>
        <tissue evidence="2">Leaf</tissue>
    </source>
</reference>
<evidence type="ECO:0000256" key="1">
    <source>
        <dbReference type="SAM" id="MobiDB-lite"/>
    </source>
</evidence>
<protein>
    <submittedName>
        <fullName evidence="2">Uncharacterized protein</fullName>
    </submittedName>
</protein>
<organism evidence="2">
    <name type="scientific">Rhizophora mucronata</name>
    <name type="common">Asiatic mangrove</name>
    <dbReference type="NCBI Taxonomy" id="61149"/>
    <lineage>
        <taxon>Eukaryota</taxon>
        <taxon>Viridiplantae</taxon>
        <taxon>Streptophyta</taxon>
        <taxon>Embryophyta</taxon>
        <taxon>Tracheophyta</taxon>
        <taxon>Spermatophyta</taxon>
        <taxon>Magnoliopsida</taxon>
        <taxon>eudicotyledons</taxon>
        <taxon>Gunneridae</taxon>
        <taxon>Pentapetalae</taxon>
        <taxon>rosids</taxon>
        <taxon>fabids</taxon>
        <taxon>Malpighiales</taxon>
        <taxon>Rhizophoraceae</taxon>
        <taxon>Rhizophora</taxon>
    </lineage>
</organism>
<sequence length="57" mass="6598">MKGRSSSHPFSGKIPEASSETVSQSFLTMDLVCSCWMHARRIDLREDWVEEERRGQI</sequence>
<dbReference type="EMBL" id="GGEC01089379">
    <property type="protein sequence ID" value="MBX69863.1"/>
    <property type="molecule type" value="Transcribed_RNA"/>
</dbReference>
<accession>A0A2P2QS97</accession>
<evidence type="ECO:0000313" key="2">
    <source>
        <dbReference type="EMBL" id="MBX69863.1"/>
    </source>
</evidence>
<name>A0A2P2QS97_RHIMU</name>
<dbReference type="AlphaFoldDB" id="A0A2P2QS97"/>
<feature type="region of interest" description="Disordered" evidence="1">
    <location>
        <begin position="1"/>
        <end position="22"/>
    </location>
</feature>